<dbReference type="EMBL" id="JAODUO010000193">
    <property type="protein sequence ID" value="KAK2186664.1"/>
    <property type="molecule type" value="Genomic_DNA"/>
</dbReference>
<evidence type="ECO:0000313" key="7">
    <source>
        <dbReference type="EMBL" id="KAK2186664.1"/>
    </source>
</evidence>
<dbReference type="CDD" id="cd09358">
    <property type="entry name" value="LIM_Mical_like"/>
    <property type="match status" value="1"/>
</dbReference>
<reference evidence="7" key="1">
    <citation type="journal article" date="2023" name="Mol. Biol. Evol.">
        <title>Third-Generation Sequencing Reveals the Adaptive Role of the Epigenome in Three Deep-Sea Polychaetes.</title>
        <authorList>
            <person name="Perez M."/>
            <person name="Aroh O."/>
            <person name="Sun Y."/>
            <person name="Lan Y."/>
            <person name="Juniper S.K."/>
            <person name="Young C.R."/>
            <person name="Angers B."/>
            <person name="Qian P.Y."/>
        </authorList>
    </citation>
    <scope>NUCLEOTIDE SEQUENCE</scope>
    <source>
        <strain evidence="7">R07B-5</strain>
    </source>
</reference>
<feature type="region of interest" description="Disordered" evidence="5">
    <location>
        <begin position="387"/>
        <end position="406"/>
    </location>
</feature>
<dbReference type="Pfam" id="PF00412">
    <property type="entry name" value="LIM"/>
    <property type="match status" value="1"/>
</dbReference>
<dbReference type="SUPFAM" id="SSF57716">
    <property type="entry name" value="Glucocorticoid receptor-like (DNA-binding domain)"/>
    <property type="match status" value="1"/>
</dbReference>
<dbReference type="Proteomes" id="UP001209878">
    <property type="component" value="Unassembled WGS sequence"/>
</dbReference>
<sequence length="650" mass="73493">MEKVIADEVIYHKTCFKCNHCKRVLSLGNFASISGQLLCKPHFMELFKTKGNYEEGFGMQRHSKRWNKQARPLQSKSEDEAANKKTPSPNAAAEVDGYSSQAEVFHFNETEDQVDQDQEIAHETREKEEIHFSEMSSVRTRFEDISHNAPPMFPSPVSPKRVSKWDKPKDTSHPPPVNHPEEEEEEEVVMSPDSTRDLIAKFAHREEYGEVESPPPMSPRWKPVHRITPPRDLLRESIEDAQINGAADDEEEDEEEEDQEVINPDIVKSSNEYVKAEELPEPEKTRSILAKFRSMEDVNAPPLSPTKSIKKPFAVPAEASHSAPNLGATDTVVANGDVEVEHQPEVIRPDSQEKYLEGEFPEYGLTKNLLARWRTLEQQNEVKAMFPVKPKMQKRQSDPACSFHQMEPVEVVRMAATDDEAENDGREEECLPPPCYTRNILAKFQSLEQQAGQKDTQPTKKQYKWTVKEPKLLLRPGSAKSQSSSSTGGDTDHHMDDGSDVDQHDFNDVDEVMEQQDVEEDVEAVLPVAHTRNLLEKFRQMEDSSIPPPSPERSTRIQRAAVQQVSARKATVVPPISNGHATNIEADECDDRLLGEYTQDNLSPEGGVFENEPQHNPDVVRGDEPAIEPLPEQGTTRNLLAKFQALQSTY</sequence>
<organism evidence="7 8">
    <name type="scientific">Ridgeia piscesae</name>
    <name type="common">Tubeworm</name>
    <dbReference type="NCBI Taxonomy" id="27915"/>
    <lineage>
        <taxon>Eukaryota</taxon>
        <taxon>Metazoa</taxon>
        <taxon>Spiralia</taxon>
        <taxon>Lophotrochozoa</taxon>
        <taxon>Annelida</taxon>
        <taxon>Polychaeta</taxon>
        <taxon>Sedentaria</taxon>
        <taxon>Canalipalpata</taxon>
        <taxon>Sabellida</taxon>
        <taxon>Siboglinidae</taxon>
        <taxon>Ridgeia</taxon>
    </lineage>
</organism>
<feature type="compositionally biased region" description="Basic and acidic residues" evidence="5">
    <location>
        <begin position="163"/>
        <end position="172"/>
    </location>
</feature>
<keyword evidence="2 4" id="KW-0862">Zinc</keyword>
<evidence type="ECO:0000259" key="6">
    <source>
        <dbReference type="PROSITE" id="PS50023"/>
    </source>
</evidence>
<feature type="region of interest" description="Disordered" evidence="5">
    <location>
        <begin position="447"/>
        <end position="524"/>
    </location>
</feature>
<proteinExistence type="predicted"/>
<evidence type="ECO:0000256" key="1">
    <source>
        <dbReference type="ARBA" id="ARBA00022723"/>
    </source>
</evidence>
<gene>
    <name evidence="7" type="ORF">NP493_192g03035</name>
</gene>
<feature type="region of interest" description="Disordered" evidence="5">
    <location>
        <begin position="206"/>
        <end position="282"/>
    </location>
</feature>
<feature type="region of interest" description="Disordered" evidence="5">
    <location>
        <begin position="298"/>
        <end position="329"/>
    </location>
</feature>
<feature type="region of interest" description="Disordered" evidence="5">
    <location>
        <begin position="146"/>
        <end position="193"/>
    </location>
</feature>
<keyword evidence="1 4" id="KW-0479">Metal-binding</keyword>
<protein>
    <recommendedName>
        <fullName evidence="6">LIM zinc-binding domain-containing protein</fullName>
    </recommendedName>
</protein>
<dbReference type="PROSITE" id="PS50023">
    <property type="entry name" value="LIM_DOMAIN_2"/>
    <property type="match status" value="1"/>
</dbReference>
<feature type="region of interest" description="Disordered" evidence="5">
    <location>
        <begin position="60"/>
        <end position="96"/>
    </location>
</feature>
<comment type="caution">
    <text evidence="7">The sequence shown here is derived from an EMBL/GenBank/DDBJ whole genome shotgun (WGS) entry which is preliminary data.</text>
</comment>
<dbReference type="InterPro" id="IPR001781">
    <property type="entry name" value="Znf_LIM"/>
</dbReference>
<evidence type="ECO:0000313" key="8">
    <source>
        <dbReference type="Proteomes" id="UP001209878"/>
    </source>
</evidence>
<evidence type="ECO:0000256" key="2">
    <source>
        <dbReference type="ARBA" id="ARBA00022833"/>
    </source>
</evidence>
<dbReference type="SMART" id="SM00132">
    <property type="entry name" value="LIM"/>
    <property type="match status" value="1"/>
</dbReference>
<feature type="compositionally biased region" description="Polar residues" evidence="5">
    <location>
        <begin position="447"/>
        <end position="460"/>
    </location>
</feature>
<dbReference type="GO" id="GO:0046872">
    <property type="term" value="F:metal ion binding"/>
    <property type="evidence" value="ECO:0007669"/>
    <property type="project" value="UniProtKB-KW"/>
</dbReference>
<feature type="compositionally biased region" description="Acidic residues" evidence="5">
    <location>
        <begin position="508"/>
        <end position="523"/>
    </location>
</feature>
<evidence type="ECO:0000256" key="4">
    <source>
        <dbReference type="PROSITE-ProRule" id="PRU00125"/>
    </source>
</evidence>
<keyword evidence="3 4" id="KW-0440">LIM domain</keyword>
<name>A0AAD9UER9_RIDPI</name>
<feature type="compositionally biased region" description="Low complexity" evidence="5">
    <location>
        <begin position="478"/>
        <end position="489"/>
    </location>
</feature>
<keyword evidence="8" id="KW-1185">Reference proteome</keyword>
<evidence type="ECO:0000256" key="3">
    <source>
        <dbReference type="ARBA" id="ARBA00023038"/>
    </source>
</evidence>
<dbReference type="AlphaFoldDB" id="A0AAD9UER9"/>
<feature type="compositionally biased region" description="Basic and acidic residues" evidence="5">
    <location>
        <begin position="490"/>
        <end position="507"/>
    </location>
</feature>
<evidence type="ECO:0000256" key="5">
    <source>
        <dbReference type="SAM" id="MobiDB-lite"/>
    </source>
</evidence>
<dbReference type="Gene3D" id="2.10.110.10">
    <property type="entry name" value="Cysteine Rich Protein"/>
    <property type="match status" value="1"/>
</dbReference>
<accession>A0AAD9UER9</accession>
<dbReference type="PANTHER" id="PTHR24206">
    <property type="entry name" value="OS06G0237300 PROTEIN"/>
    <property type="match status" value="1"/>
</dbReference>
<feature type="compositionally biased region" description="Acidic residues" evidence="5">
    <location>
        <begin position="247"/>
        <end position="260"/>
    </location>
</feature>
<feature type="domain" description="LIM zinc-binding" evidence="6">
    <location>
        <begin position="1"/>
        <end position="49"/>
    </location>
</feature>